<name>A0ABX3CJF0_9BACI</name>
<organism evidence="1 2">
    <name type="scientific">Cytobacillus oceanisediminis</name>
    <dbReference type="NCBI Taxonomy" id="665099"/>
    <lineage>
        <taxon>Bacteria</taxon>
        <taxon>Bacillati</taxon>
        <taxon>Bacillota</taxon>
        <taxon>Bacilli</taxon>
        <taxon>Bacillales</taxon>
        <taxon>Bacillaceae</taxon>
        <taxon>Cytobacillus</taxon>
    </lineage>
</organism>
<dbReference type="Proteomes" id="UP000180194">
    <property type="component" value="Unassembled WGS sequence"/>
</dbReference>
<protein>
    <submittedName>
        <fullName evidence="1">Uncharacterized protein</fullName>
    </submittedName>
</protein>
<gene>
    <name evidence="1" type="ORF">BBV17_03725</name>
</gene>
<sequence>MYWVPLMNYFLNYSDAIEIHCWNEDDKVIKEIRKEIGNDTVCKIEGNLTIFSGVQTKQITRYLTHNHLNEHNQLKWFSVFLSKNGYSFFNSEHYGTEFVGFGLDKKQVKSIYKIMPKDTNFSSW</sequence>
<evidence type="ECO:0000313" key="2">
    <source>
        <dbReference type="Proteomes" id="UP000180194"/>
    </source>
</evidence>
<dbReference type="EMBL" id="MBRJ01000078">
    <property type="protein sequence ID" value="OHX39239.1"/>
    <property type="molecule type" value="Genomic_DNA"/>
</dbReference>
<evidence type="ECO:0000313" key="1">
    <source>
        <dbReference type="EMBL" id="OHX39239.1"/>
    </source>
</evidence>
<accession>A0ABX3CJF0</accession>
<reference evidence="1 2" key="1">
    <citation type="submission" date="2016-07" db="EMBL/GenBank/DDBJ databases">
        <title>Bacillus oceanisediminis whole genome.</title>
        <authorList>
            <person name="Pal Y."/>
            <person name="Verma A."/>
            <person name="Mual P."/>
            <person name="Srinivasan K."/>
        </authorList>
    </citation>
    <scope>NUCLEOTIDE SEQUENCE [LARGE SCALE GENOMIC DNA]</scope>
    <source>
        <strain evidence="1 2">Bhandara28</strain>
    </source>
</reference>
<proteinExistence type="predicted"/>
<comment type="caution">
    <text evidence="1">The sequence shown here is derived from an EMBL/GenBank/DDBJ whole genome shotgun (WGS) entry which is preliminary data.</text>
</comment>
<keyword evidence="2" id="KW-1185">Reference proteome</keyword>